<sequence>IKILYFIILKILGEDFLLQEPEEEFFMELKYRFSKTSISRMKGVDPRLIVLITSYLNLGKKDIGVSYGARTEEEQKYMLEHGKSKVTRSKHLLSKELLTTAKGFKLDILEANAIDIVAYKAGKPVWEREYYKDIIIDMKEIAKLYEWENDINWGWDFKSLDDPYHISVKELNDGGIK</sequence>
<keyword evidence="2" id="KW-1185">Reference proteome</keyword>
<dbReference type="Gene3D" id="3.30.1380.10">
    <property type="match status" value="1"/>
</dbReference>
<organism evidence="1 2">
    <name type="scientific">Cetobacterium ceti</name>
    <dbReference type="NCBI Taxonomy" id="180163"/>
    <lineage>
        <taxon>Bacteria</taxon>
        <taxon>Fusobacteriati</taxon>
        <taxon>Fusobacteriota</taxon>
        <taxon>Fusobacteriia</taxon>
        <taxon>Fusobacteriales</taxon>
        <taxon>Fusobacteriaceae</taxon>
        <taxon>Cetobacterium</taxon>
    </lineage>
</organism>
<dbReference type="AlphaFoldDB" id="A0A1T4QUH4"/>
<evidence type="ECO:0000313" key="1">
    <source>
        <dbReference type="EMBL" id="SKA07121.1"/>
    </source>
</evidence>
<gene>
    <name evidence="1" type="ORF">SAMN02745174_02449</name>
</gene>
<protein>
    <recommendedName>
        <fullName evidence="3">D-alanyl-D-alanine carboxypeptidase</fullName>
    </recommendedName>
</protein>
<proteinExistence type="predicted"/>
<name>A0A1T4QUH4_9FUSO</name>
<accession>A0A1T4QUH4</accession>
<evidence type="ECO:0000313" key="2">
    <source>
        <dbReference type="Proteomes" id="UP000191153"/>
    </source>
</evidence>
<evidence type="ECO:0008006" key="3">
    <source>
        <dbReference type="Google" id="ProtNLM"/>
    </source>
</evidence>
<dbReference type="EMBL" id="FUWX01000031">
    <property type="protein sequence ID" value="SKA07121.1"/>
    <property type="molecule type" value="Genomic_DNA"/>
</dbReference>
<dbReference type="InterPro" id="IPR009045">
    <property type="entry name" value="Zn_M74/Hedgehog-like"/>
</dbReference>
<dbReference type="Proteomes" id="UP000191153">
    <property type="component" value="Unassembled WGS sequence"/>
</dbReference>
<reference evidence="1 2" key="1">
    <citation type="submission" date="2017-02" db="EMBL/GenBank/DDBJ databases">
        <authorList>
            <person name="Peterson S.W."/>
        </authorList>
    </citation>
    <scope>NUCLEOTIDE SEQUENCE [LARGE SCALE GENOMIC DNA]</scope>
    <source>
        <strain evidence="1 2">ATCC 700028</strain>
    </source>
</reference>
<dbReference type="SUPFAM" id="SSF55166">
    <property type="entry name" value="Hedgehog/DD-peptidase"/>
    <property type="match status" value="1"/>
</dbReference>
<feature type="non-terminal residue" evidence="1">
    <location>
        <position position="1"/>
    </location>
</feature>
<dbReference type="STRING" id="180163.SAMN02745174_02449"/>